<gene>
    <name evidence="2" type="ORF">IMZ28_01735</name>
</gene>
<protein>
    <submittedName>
        <fullName evidence="2">Uncharacterized protein</fullName>
    </submittedName>
</protein>
<organism evidence="2 3">
    <name type="scientific">Sulfurovum indicum</name>
    <dbReference type="NCBI Taxonomy" id="2779528"/>
    <lineage>
        <taxon>Bacteria</taxon>
        <taxon>Pseudomonadati</taxon>
        <taxon>Campylobacterota</taxon>
        <taxon>Epsilonproteobacteria</taxon>
        <taxon>Campylobacterales</taxon>
        <taxon>Sulfurovaceae</taxon>
        <taxon>Sulfurovum</taxon>
    </lineage>
</organism>
<dbReference type="KEGG" id="sinu:IMZ28_01735"/>
<dbReference type="AlphaFoldDB" id="A0A7M1S4W5"/>
<feature type="chain" id="PRO_5029773590" evidence="1">
    <location>
        <begin position="22"/>
        <end position="382"/>
    </location>
</feature>
<sequence>MKKRSTIAVAALIAGFGLVGCGGGGSASVSTETTVQGTAVDPELVGATVCLDTNNNGECEINEPSVKTDINGTYSIAVLQDEMTAGATLLVEGGYDRVTKMPFTGTMSTLIDEADLTAQQMITPLTTLVYETAMAADMNMTAAQEKVASTLGLTAEEVQANMLELADQRALQAAMALQQAAELATDANNTRVFYRAMAEEMAVSSYGNLTDLMTAVADQNLSGVEKLRVQYFSEAMNAMSAVADSDLYAMSVERIQEMIAAMNMNTVTGELETGFTLVSDFVTTAMVLSPADVEVYVASHLLKAAGVAQELIDPVAEVIIANAEVTVETGFTSMKEIMVQYEAEIKVKLVDTLGYTEAEAQTKYDEIVVKLEAMEAAFMPAS</sequence>
<evidence type="ECO:0000313" key="2">
    <source>
        <dbReference type="EMBL" id="QOR62224.1"/>
    </source>
</evidence>
<evidence type="ECO:0000313" key="3">
    <source>
        <dbReference type="Proteomes" id="UP000595074"/>
    </source>
</evidence>
<keyword evidence="3" id="KW-1185">Reference proteome</keyword>
<dbReference type="PROSITE" id="PS51257">
    <property type="entry name" value="PROKAR_LIPOPROTEIN"/>
    <property type="match status" value="1"/>
</dbReference>
<evidence type="ECO:0000256" key="1">
    <source>
        <dbReference type="SAM" id="SignalP"/>
    </source>
</evidence>
<proteinExistence type="predicted"/>
<dbReference type="RefSeq" id="WP_197548925.1">
    <property type="nucleotide sequence ID" value="NZ_CP063164.1"/>
</dbReference>
<dbReference type="EMBL" id="CP063164">
    <property type="protein sequence ID" value="QOR62224.1"/>
    <property type="molecule type" value="Genomic_DNA"/>
</dbReference>
<name>A0A7M1S4W5_9BACT</name>
<dbReference type="Proteomes" id="UP000595074">
    <property type="component" value="Chromosome"/>
</dbReference>
<keyword evidence="1" id="KW-0732">Signal</keyword>
<reference evidence="2 3" key="1">
    <citation type="submission" date="2020-10" db="EMBL/GenBank/DDBJ databases">
        <title>The genome of sulfurovum sp.</title>
        <authorList>
            <person name="Xie S."/>
            <person name="Shao Z."/>
            <person name="Jiang L."/>
        </authorList>
    </citation>
    <scope>NUCLEOTIDE SEQUENCE [LARGE SCALE GENOMIC DNA]</scope>
    <source>
        <strain evidence="2 3">ST-419</strain>
    </source>
</reference>
<feature type="signal peptide" evidence="1">
    <location>
        <begin position="1"/>
        <end position="21"/>
    </location>
</feature>
<accession>A0A7M1S4W5</accession>